<dbReference type="EMBL" id="JAWDGP010006459">
    <property type="protein sequence ID" value="KAK3740810.1"/>
    <property type="molecule type" value="Genomic_DNA"/>
</dbReference>
<keyword evidence="2" id="KW-1185">Reference proteome</keyword>
<organism evidence="1 2">
    <name type="scientific">Elysia crispata</name>
    <name type="common">lettuce slug</name>
    <dbReference type="NCBI Taxonomy" id="231223"/>
    <lineage>
        <taxon>Eukaryota</taxon>
        <taxon>Metazoa</taxon>
        <taxon>Spiralia</taxon>
        <taxon>Lophotrochozoa</taxon>
        <taxon>Mollusca</taxon>
        <taxon>Gastropoda</taxon>
        <taxon>Heterobranchia</taxon>
        <taxon>Euthyneura</taxon>
        <taxon>Panpulmonata</taxon>
        <taxon>Sacoglossa</taxon>
        <taxon>Placobranchoidea</taxon>
        <taxon>Plakobranchidae</taxon>
        <taxon>Elysia</taxon>
    </lineage>
</organism>
<accession>A0AAE0YCB6</accession>
<gene>
    <name evidence="1" type="ORF">RRG08_042795</name>
</gene>
<evidence type="ECO:0000313" key="2">
    <source>
        <dbReference type="Proteomes" id="UP001283361"/>
    </source>
</evidence>
<dbReference type="Proteomes" id="UP001283361">
    <property type="component" value="Unassembled WGS sequence"/>
</dbReference>
<reference evidence="1" key="1">
    <citation type="journal article" date="2023" name="G3 (Bethesda)">
        <title>A reference genome for the long-term kleptoplast-retaining sea slug Elysia crispata morphotype clarki.</title>
        <authorList>
            <person name="Eastman K.E."/>
            <person name="Pendleton A.L."/>
            <person name="Shaikh M.A."/>
            <person name="Suttiyut T."/>
            <person name="Ogas R."/>
            <person name="Tomko P."/>
            <person name="Gavelis G."/>
            <person name="Widhalm J.R."/>
            <person name="Wisecaver J.H."/>
        </authorList>
    </citation>
    <scope>NUCLEOTIDE SEQUENCE</scope>
    <source>
        <strain evidence="1">ECLA1</strain>
    </source>
</reference>
<dbReference type="AlphaFoldDB" id="A0AAE0YCB6"/>
<sequence>MYNSAVPLKHTCCSPSDNNYSSLAIKGYPFCRRVCQGEWSERQILVASSGASDSSLGIPITSLSLSCLSLESSRDLSERTNIRGSGVSREGIYALRRLPAPSL</sequence>
<name>A0AAE0YCB6_9GAST</name>
<evidence type="ECO:0000313" key="1">
    <source>
        <dbReference type="EMBL" id="KAK3740810.1"/>
    </source>
</evidence>
<protein>
    <submittedName>
        <fullName evidence="1">Uncharacterized protein</fullName>
    </submittedName>
</protein>
<comment type="caution">
    <text evidence="1">The sequence shown here is derived from an EMBL/GenBank/DDBJ whole genome shotgun (WGS) entry which is preliminary data.</text>
</comment>
<proteinExistence type="predicted"/>